<evidence type="ECO:0000313" key="1">
    <source>
        <dbReference type="EMBL" id="MCS3951811.1"/>
    </source>
</evidence>
<name>A0A9X2U8E5_9BACT</name>
<dbReference type="EMBL" id="JANUBB010000006">
    <property type="protein sequence ID" value="MCS3951811.1"/>
    <property type="molecule type" value="Genomic_DNA"/>
</dbReference>
<dbReference type="AlphaFoldDB" id="A0A9X2U8E5"/>
<protein>
    <submittedName>
        <fullName evidence="1">Uncharacterized protein</fullName>
    </submittedName>
</protein>
<comment type="caution">
    <text evidence="1">The sequence shown here is derived from an EMBL/GenBank/DDBJ whole genome shotgun (WGS) entry which is preliminary data.</text>
</comment>
<evidence type="ECO:0000313" key="2">
    <source>
        <dbReference type="Proteomes" id="UP001155010"/>
    </source>
</evidence>
<accession>A0A9X2U8E5</accession>
<dbReference type="Proteomes" id="UP001155010">
    <property type="component" value="Unassembled WGS sequence"/>
</dbReference>
<dbReference type="RefSeq" id="WP_259081880.1">
    <property type="nucleotide sequence ID" value="NZ_JANTZN010000005.1"/>
</dbReference>
<gene>
    <name evidence="1" type="ORF">GGP83_001763</name>
</gene>
<sequence>MANAVGPAPRPSTERPRGRWSALWDELTSPAFLLGSLGPAIGDQLNSDPASWRGDALGYGFRLGSHASRLLLEGGAAHGLAAATSLDLRFRAKGHGSVASRIRHAALEAVTARMPGGTRIPNAPRMAGTYGAVLAQQRWQYGQVRPRGAALSTVLSLGIDVAVNVITEFAGSP</sequence>
<organism evidence="1 2">
    <name type="scientific">Salinibacter ruber</name>
    <dbReference type="NCBI Taxonomy" id="146919"/>
    <lineage>
        <taxon>Bacteria</taxon>
        <taxon>Pseudomonadati</taxon>
        <taxon>Rhodothermota</taxon>
        <taxon>Rhodothermia</taxon>
        <taxon>Rhodothermales</taxon>
        <taxon>Salinibacteraceae</taxon>
        <taxon>Salinibacter</taxon>
    </lineage>
</organism>
<reference evidence="1" key="1">
    <citation type="submission" date="2022-08" db="EMBL/GenBank/DDBJ databases">
        <title>Genomic Encyclopedia of Type Strains, Phase V (KMG-V): Genome sequencing to study the core and pangenomes of soil and plant-associated prokaryotes.</title>
        <authorList>
            <person name="Whitman W."/>
        </authorList>
    </citation>
    <scope>NUCLEOTIDE SEQUENCE</scope>
    <source>
        <strain evidence="1">SP2017</strain>
    </source>
</reference>
<proteinExistence type="predicted"/>